<dbReference type="AlphaFoldDB" id="A0A173Z2I4"/>
<proteinExistence type="predicted"/>
<dbReference type="OrthoDB" id="9999480at2"/>
<dbReference type="RefSeq" id="WP_055150206.1">
    <property type="nucleotide sequence ID" value="NZ_CYZU01000002.1"/>
</dbReference>
<dbReference type="InterPro" id="IPR025575">
    <property type="entry name" value="DpnD/PcfM_C"/>
</dbReference>
<dbReference type="EMBL" id="CYZU01000002">
    <property type="protein sequence ID" value="CUN69666.1"/>
    <property type="molecule type" value="Genomic_DNA"/>
</dbReference>
<feature type="domain" description="DpnD/PcfM-like C-terminal" evidence="1">
    <location>
        <begin position="3"/>
        <end position="44"/>
    </location>
</feature>
<dbReference type="Pfam" id="PF14207">
    <property type="entry name" value="DpnD-PcfM"/>
    <property type="match status" value="1"/>
</dbReference>
<gene>
    <name evidence="2" type="ORF">ERS852491_00253</name>
</gene>
<organism evidence="2 3">
    <name type="scientific">Faecalicatena contorta</name>
    <dbReference type="NCBI Taxonomy" id="39482"/>
    <lineage>
        <taxon>Bacteria</taxon>
        <taxon>Bacillati</taxon>
        <taxon>Bacillota</taxon>
        <taxon>Clostridia</taxon>
        <taxon>Lachnospirales</taxon>
        <taxon>Lachnospiraceae</taxon>
        <taxon>Faecalicatena</taxon>
    </lineage>
</organism>
<reference evidence="2 3" key="1">
    <citation type="submission" date="2015-09" db="EMBL/GenBank/DDBJ databases">
        <authorList>
            <consortium name="Pathogen Informatics"/>
        </authorList>
    </citation>
    <scope>NUCLEOTIDE SEQUENCE [LARGE SCALE GENOMIC DNA]</scope>
    <source>
        <strain evidence="2 3">2789STDY5834876</strain>
    </source>
</reference>
<dbReference type="STRING" id="39482.ERS852491_00253"/>
<evidence type="ECO:0000313" key="3">
    <source>
        <dbReference type="Proteomes" id="UP000095544"/>
    </source>
</evidence>
<accession>A0A173Z2I4</accession>
<sequence>MKYCIAVQEILRKEIVVKADSIEEACDLVQEKYDNEDIVLGPDDLVSMPRGEYIFPANWYTDEEVQAMEESV</sequence>
<evidence type="ECO:0000313" key="2">
    <source>
        <dbReference type="EMBL" id="CUN69666.1"/>
    </source>
</evidence>
<name>A0A173Z2I4_9FIRM</name>
<protein>
    <recommendedName>
        <fullName evidence="1">DpnD/PcfM-like C-terminal domain-containing protein</fullName>
    </recommendedName>
</protein>
<evidence type="ECO:0000259" key="1">
    <source>
        <dbReference type="Pfam" id="PF14207"/>
    </source>
</evidence>
<dbReference type="Proteomes" id="UP000095544">
    <property type="component" value="Unassembled WGS sequence"/>
</dbReference>